<dbReference type="GO" id="GO:0016832">
    <property type="term" value="F:aldehyde-lyase activity"/>
    <property type="evidence" value="ECO:0007669"/>
    <property type="project" value="TreeGrafter"/>
</dbReference>
<accession>A0A9W9K865</accession>
<dbReference type="PANTHER" id="PTHR30502">
    <property type="entry name" value="2-KETO-3-DEOXY-L-RHAMNONATE ALDOLASE"/>
    <property type="match status" value="1"/>
</dbReference>
<organism evidence="4 5">
    <name type="scientific">Penicillium alfredii</name>
    <dbReference type="NCBI Taxonomy" id="1506179"/>
    <lineage>
        <taxon>Eukaryota</taxon>
        <taxon>Fungi</taxon>
        <taxon>Dikarya</taxon>
        <taxon>Ascomycota</taxon>
        <taxon>Pezizomycotina</taxon>
        <taxon>Eurotiomycetes</taxon>
        <taxon>Eurotiomycetidae</taxon>
        <taxon>Eurotiales</taxon>
        <taxon>Aspergillaceae</taxon>
        <taxon>Penicillium</taxon>
    </lineage>
</organism>
<evidence type="ECO:0000313" key="4">
    <source>
        <dbReference type="EMBL" id="KAJ5096450.1"/>
    </source>
</evidence>
<dbReference type="InterPro" id="IPR040442">
    <property type="entry name" value="Pyrv_kinase-like_dom_sf"/>
</dbReference>
<evidence type="ECO:0000256" key="1">
    <source>
        <dbReference type="ARBA" id="ARBA00022723"/>
    </source>
</evidence>
<proteinExistence type="predicted"/>
<dbReference type="Pfam" id="PF03328">
    <property type="entry name" value="HpcH_HpaI"/>
    <property type="match status" value="1"/>
</dbReference>
<evidence type="ECO:0000256" key="2">
    <source>
        <dbReference type="ARBA" id="ARBA00023239"/>
    </source>
</evidence>
<keyword evidence="5" id="KW-1185">Reference proteome</keyword>
<dbReference type="InterPro" id="IPR015813">
    <property type="entry name" value="Pyrv/PenolPyrv_kinase-like_dom"/>
</dbReference>
<comment type="caution">
    <text evidence="4">The sequence shown here is derived from an EMBL/GenBank/DDBJ whole genome shotgun (WGS) entry which is preliminary data.</text>
</comment>
<reference evidence="4" key="2">
    <citation type="journal article" date="2023" name="IMA Fungus">
        <title>Comparative genomic study of the Penicillium genus elucidates a diverse pangenome and 15 lateral gene transfer events.</title>
        <authorList>
            <person name="Petersen C."/>
            <person name="Sorensen T."/>
            <person name="Nielsen M.R."/>
            <person name="Sondergaard T.E."/>
            <person name="Sorensen J.L."/>
            <person name="Fitzpatrick D.A."/>
            <person name="Frisvad J.C."/>
            <person name="Nielsen K.L."/>
        </authorList>
    </citation>
    <scope>NUCLEOTIDE SEQUENCE</scope>
    <source>
        <strain evidence="4">IBT 34128</strain>
    </source>
</reference>
<keyword evidence="2" id="KW-0456">Lyase</keyword>
<evidence type="ECO:0000259" key="3">
    <source>
        <dbReference type="Pfam" id="PF03328"/>
    </source>
</evidence>
<dbReference type="EMBL" id="JAPMSZ010000007">
    <property type="protein sequence ID" value="KAJ5096450.1"/>
    <property type="molecule type" value="Genomic_DNA"/>
</dbReference>
<dbReference type="GeneID" id="81395556"/>
<reference evidence="4" key="1">
    <citation type="submission" date="2022-11" db="EMBL/GenBank/DDBJ databases">
        <authorList>
            <person name="Petersen C."/>
        </authorList>
    </citation>
    <scope>NUCLEOTIDE SEQUENCE</scope>
    <source>
        <strain evidence="4">IBT 34128</strain>
    </source>
</reference>
<dbReference type="Proteomes" id="UP001141434">
    <property type="component" value="Unassembled WGS sequence"/>
</dbReference>
<keyword evidence="1" id="KW-0479">Metal-binding</keyword>
<dbReference type="GO" id="GO:0005737">
    <property type="term" value="C:cytoplasm"/>
    <property type="evidence" value="ECO:0007669"/>
    <property type="project" value="TreeGrafter"/>
</dbReference>
<dbReference type="AlphaFoldDB" id="A0A9W9K865"/>
<dbReference type="RefSeq" id="XP_056512001.1">
    <property type="nucleotide sequence ID" value="XM_056656388.1"/>
</dbReference>
<name>A0A9W9K865_9EURO</name>
<gene>
    <name evidence="4" type="ORF">NUU61_005806</name>
</gene>
<evidence type="ECO:0000313" key="5">
    <source>
        <dbReference type="Proteomes" id="UP001141434"/>
    </source>
</evidence>
<feature type="domain" description="HpcH/HpaI aldolase/citrate lyase" evidence="3">
    <location>
        <begin position="36"/>
        <end position="231"/>
    </location>
</feature>
<dbReference type="Gene3D" id="3.20.20.60">
    <property type="entry name" value="Phosphoenolpyruvate-binding domains"/>
    <property type="match status" value="1"/>
</dbReference>
<dbReference type="PANTHER" id="PTHR30502:SF8">
    <property type="entry name" value="SYNTHASE, PUTATIVE-RELATED"/>
    <property type="match status" value="1"/>
</dbReference>
<sequence>MERFQALSLFQPSNFNAAISRDNDGHVFGSMLGIPHPQAARIVAMLGFDFIFVDTLHVPTNPETLVTVIQTITLASGGKTCALVRIPSPDSDLLPYALDAGASAIVFPQIDTAAQAAAAVYKVRYAYSGGTRSLSPLALMDGITNIAPEGWTAETIADRNIAVICQIESVLGVENVDAIAKTPGVNALMIGLTDLKGSLGLPMRASKGKADDPKLSAAVAEIVATSKKHDMPLMIPAFRENPDMEWLRNFKIILTSIDTLAVAKTHRQELARMKEGLSGYQNGYQNGH</sequence>
<dbReference type="InterPro" id="IPR050251">
    <property type="entry name" value="HpcH-HpaI_aldolase"/>
</dbReference>
<dbReference type="OrthoDB" id="1621678at2759"/>
<dbReference type="SUPFAM" id="SSF51621">
    <property type="entry name" value="Phosphoenolpyruvate/pyruvate domain"/>
    <property type="match status" value="1"/>
</dbReference>
<dbReference type="InterPro" id="IPR005000">
    <property type="entry name" value="Aldolase/citrate-lyase_domain"/>
</dbReference>
<dbReference type="GO" id="GO:0046872">
    <property type="term" value="F:metal ion binding"/>
    <property type="evidence" value="ECO:0007669"/>
    <property type="project" value="UniProtKB-KW"/>
</dbReference>
<protein>
    <recommendedName>
        <fullName evidence="3">HpcH/HpaI aldolase/citrate lyase domain-containing protein</fullName>
    </recommendedName>
</protein>